<dbReference type="GO" id="GO:0003676">
    <property type="term" value="F:nucleic acid binding"/>
    <property type="evidence" value="ECO:0007669"/>
    <property type="project" value="InterPro"/>
</dbReference>
<dbReference type="Pfam" id="PF13456">
    <property type="entry name" value="RVT_3"/>
    <property type="match status" value="1"/>
</dbReference>
<name>A0AAD9X489_9ROSI</name>
<sequence length="110" mass="11809">MGDDSVVAWSESYLTDFRGANLMASGGSLASNSGVFAWKPWDEVIRNFRGSVMASSVQHVLASYSSLIAKVMAVLRGLNLAIELGLKPFLTETDALAVVKMICCRGFFVG</sequence>
<dbReference type="Proteomes" id="UP001280121">
    <property type="component" value="Unassembled WGS sequence"/>
</dbReference>
<comment type="caution">
    <text evidence="2">The sequence shown here is derived from an EMBL/GenBank/DDBJ whole genome shotgun (WGS) entry which is preliminary data.</text>
</comment>
<evidence type="ECO:0000313" key="2">
    <source>
        <dbReference type="EMBL" id="KAK2652446.1"/>
    </source>
</evidence>
<evidence type="ECO:0000313" key="3">
    <source>
        <dbReference type="Proteomes" id="UP001280121"/>
    </source>
</evidence>
<dbReference type="AlphaFoldDB" id="A0AAD9X489"/>
<feature type="domain" description="RNase H type-1" evidence="1">
    <location>
        <begin position="44"/>
        <end position="105"/>
    </location>
</feature>
<evidence type="ECO:0000259" key="1">
    <source>
        <dbReference type="Pfam" id="PF13456"/>
    </source>
</evidence>
<reference evidence="2" key="1">
    <citation type="journal article" date="2023" name="Plant J.">
        <title>Genome sequences and population genomics provide insights into the demographic history, inbreeding, and mutation load of two 'living fossil' tree species of Dipteronia.</title>
        <authorList>
            <person name="Feng Y."/>
            <person name="Comes H.P."/>
            <person name="Chen J."/>
            <person name="Zhu S."/>
            <person name="Lu R."/>
            <person name="Zhang X."/>
            <person name="Li P."/>
            <person name="Qiu J."/>
            <person name="Olsen K.M."/>
            <person name="Qiu Y."/>
        </authorList>
    </citation>
    <scope>NUCLEOTIDE SEQUENCE</scope>
    <source>
        <strain evidence="2">KIB01</strain>
    </source>
</reference>
<protein>
    <recommendedName>
        <fullName evidence="1">RNase H type-1 domain-containing protein</fullName>
    </recommendedName>
</protein>
<keyword evidence="3" id="KW-1185">Reference proteome</keyword>
<gene>
    <name evidence="2" type="ORF">Ddye_012302</name>
</gene>
<accession>A0AAD9X489</accession>
<organism evidence="2 3">
    <name type="scientific">Dipteronia dyeriana</name>
    <dbReference type="NCBI Taxonomy" id="168575"/>
    <lineage>
        <taxon>Eukaryota</taxon>
        <taxon>Viridiplantae</taxon>
        <taxon>Streptophyta</taxon>
        <taxon>Embryophyta</taxon>
        <taxon>Tracheophyta</taxon>
        <taxon>Spermatophyta</taxon>
        <taxon>Magnoliopsida</taxon>
        <taxon>eudicotyledons</taxon>
        <taxon>Gunneridae</taxon>
        <taxon>Pentapetalae</taxon>
        <taxon>rosids</taxon>
        <taxon>malvids</taxon>
        <taxon>Sapindales</taxon>
        <taxon>Sapindaceae</taxon>
        <taxon>Hippocastanoideae</taxon>
        <taxon>Acereae</taxon>
        <taxon>Dipteronia</taxon>
    </lineage>
</organism>
<proteinExistence type="predicted"/>
<dbReference type="GO" id="GO:0004523">
    <property type="term" value="F:RNA-DNA hybrid ribonuclease activity"/>
    <property type="evidence" value="ECO:0007669"/>
    <property type="project" value="InterPro"/>
</dbReference>
<dbReference type="EMBL" id="JANJYI010000004">
    <property type="protein sequence ID" value="KAK2652446.1"/>
    <property type="molecule type" value="Genomic_DNA"/>
</dbReference>
<dbReference type="InterPro" id="IPR002156">
    <property type="entry name" value="RNaseH_domain"/>
</dbReference>